<reference evidence="5" key="1">
    <citation type="submission" date="2015-10" db="EMBL/GenBank/DDBJ databases">
        <authorList>
            <person name="Ju K.-S."/>
            <person name="Doroghazi J.R."/>
            <person name="Metcalf W.W."/>
        </authorList>
    </citation>
    <scope>NUCLEOTIDE SEQUENCE [LARGE SCALE GENOMIC DNA]</scope>
    <source>
        <strain evidence="5">NRRL F-8817</strain>
    </source>
</reference>
<dbReference type="SUPFAM" id="SSF50447">
    <property type="entry name" value="Translation proteins"/>
    <property type="match status" value="1"/>
</dbReference>
<dbReference type="InterPro" id="IPR005225">
    <property type="entry name" value="Small_GTP-bd"/>
</dbReference>
<dbReference type="InterPro" id="IPR027417">
    <property type="entry name" value="P-loop_NTPase"/>
</dbReference>
<name>A0A0X3W6V4_STRVO</name>
<dbReference type="AlphaFoldDB" id="A0A0X3W6V4"/>
<evidence type="ECO:0000256" key="2">
    <source>
        <dbReference type="ARBA" id="ARBA00023134"/>
    </source>
</evidence>
<dbReference type="PROSITE" id="PS51722">
    <property type="entry name" value="G_TR_2"/>
    <property type="match status" value="1"/>
</dbReference>
<evidence type="ECO:0000256" key="1">
    <source>
        <dbReference type="ARBA" id="ARBA00022741"/>
    </source>
</evidence>
<proteinExistence type="predicted"/>
<sequence>MTTPVLPEGGPTPAATARDADTLRVAFVGEVDHGKSTLLGRLLLDTGSVTTDRLDVPVEDGGLAFLLDGLTEERADLFTLDTASAVLETGSRRYVLIDVPGHAELLVNMATGASRAEAAVIVVDCRERAAEQTRRHMRVLAMMGVTAVVCAITKMDLAGWAEAEFHTAARQVATLADEIGLTLVAAVPVSAMTGDNVTAASARLPWYAGRPLLDTLADLTPWGDGGAPLRVEAQDVVEGRALARVLSGELRIGDRLVAPGEDARTALRIERFGEPPQESATTGDNIGLVLSGPPCAPGTLLAPSDRRPLRGDRWRVRVLCTAEDGFAEGARCTLRRAGADLTGRIARVERHWDSARRAPDATDRGPVRFSEVAELTVMLDRPADGDDVRVCAPLGRFMLTDGAVRILGLGIVDEIAGEDRR</sequence>
<evidence type="ECO:0000313" key="5">
    <source>
        <dbReference type="Proteomes" id="UP000053413"/>
    </source>
</evidence>
<dbReference type="Gene3D" id="3.40.50.300">
    <property type="entry name" value="P-loop containing nucleotide triphosphate hydrolases"/>
    <property type="match status" value="1"/>
</dbReference>
<dbReference type="InterPro" id="IPR009000">
    <property type="entry name" value="Transl_B-barrel_sf"/>
</dbReference>
<dbReference type="InterPro" id="IPR009001">
    <property type="entry name" value="Transl_elong_EF1A/Init_IF2_C"/>
</dbReference>
<accession>A0A0X3W6V4</accession>
<dbReference type="PANTHER" id="PTHR23115">
    <property type="entry name" value="TRANSLATION FACTOR"/>
    <property type="match status" value="1"/>
</dbReference>
<keyword evidence="2" id="KW-0342">GTP-binding</keyword>
<dbReference type="Proteomes" id="UP000053413">
    <property type="component" value="Unassembled WGS sequence"/>
</dbReference>
<feature type="domain" description="Tr-type G" evidence="3">
    <location>
        <begin position="20"/>
        <end position="229"/>
    </location>
</feature>
<dbReference type="SUPFAM" id="SSF50465">
    <property type="entry name" value="EF-Tu/eEF-1alpha/eIF2-gamma C-terminal domain"/>
    <property type="match status" value="1"/>
</dbReference>
<dbReference type="NCBIfam" id="TIGR00231">
    <property type="entry name" value="small_GTP"/>
    <property type="match status" value="1"/>
</dbReference>
<dbReference type="GO" id="GO:0005525">
    <property type="term" value="F:GTP binding"/>
    <property type="evidence" value="ECO:0007669"/>
    <property type="project" value="UniProtKB-KW"/>
</dbReference>
<protein>
    <recommendedName>
        <fullName evidence="3">Tr-type G domain-containing protein</fullName>
    </recommendedName>
</protein>
<dbReference type="InterPro" id="IPR050100">
    <property type="entry name" value="TRAFAC_GTPase_members"/>
</dbReference>
<comment type="caution">
    <text evidence="4">The sequence shown here is derived from an EMBL/GenBank/DDBJ whole genome shotgun (WGS) entry which is preliminary data.</text>
</comment>
<organism evidence="4 5">
    <name type="scientific">Streptomyces violaceusniger</name>
    <dbReference type="NCBI Taxonomy" id="68280"/>
    <lineage>
        <taxon>Bacteria</taxon>
        <taxon>Bacillati</taxon>
        <taxon>Actinomycetota</taxon>
        <taxon>Actinomycetes</taxon>
        <taxon>Kitasatosporales</taxon>
        <taxon>Streptomycetaceae</taxon>
        <taxon>Streptomyces</taxon>
        <taxon>Streptomyces violaceusniger group</taxon>
    </lineage>
</organism>
<gene>
    <name evidence="4" type="ORF">ADL28_23795</name>
</gene>
<dbReference type="EMBL" id="LLZJ01000310">
    <property type="protein sequence ID" value="KUL52700.1"/>
    <property type="molecule type" value="Genomic_DNA"/>
</dbReference>
<dbReference type="PRINTS" id="PR00315">
    <property type="entry name" value="ELONGATNFCT"/>
</dbReference>
<dbReference type="SUPFAM" id="SSF52540">
    <property type="entry name" value="P-loop containing nucleoside triphosphate hydrolases"/>
    <property type="match status" value="1"/>
</dbReference>
<dbReference type="Pfam" id="PF00009">
    <property type="entry name" value="GTP_EFTU"/>
    <property type="match status" value="1"/>
</dbReference>
<dbReference type="RefSeq" id="WP_059145783.1">
    <property type="nucleotide sequence ID" value="NZ_LLZJ01000310.1"/>
</dbReference>
<dbReference type="GO" id="GO:0003924">
    <property type="term" value="F:GTPase activity"/>
    <property type="evidence" value="ECO:0007669"/>
    <property type="project" value="InterPro"/>
</dbReference>
<evidence type="ECO:0000259" key="3">
    <source>
        <dbReference type="PROSITE" id="PS51722"/>
    </source>
</evidence>
<keyword evidence="1" id="KW-0547">Nucleotide-binding</keyword>
<dbReference type="InterPro" id="IPR000795">
    <property type="entry name" value="T_Tr_GTP-bd_dom"/>
</dbReference>
<evidence type="ECO:0000313" key="4">
    <source>
        <dbReference type="EMBL" id="KUL52700.1"/>
    </source>
</evidence>